<dbReference type="Proteomes" id="UP001056535">
    <property type="component" value="Chromosome"/>
</dbReference>
<dbReference type="InterPro" id="IPR011009">
    <property type="entry name" value="Kinase-like_dom_sf"/>
</dbReference>
<evidence type="ECO:0000313" key="3">
    <source>
        <dbReference type="Proteomes" id="UP001056535"/>
    </source>
</evidence>
<evidence type="ECO:0000313" key="2">
    <source>
        <dbReference type="EMBL" id="USQ74982.1"/>
    </source>
</evidence>
<name>A0ABY4YFQ3_9MICO</name>
<dbReference type="Pfam" id="PF01636">
    <property type="entry name" value="APH"/>
    <property type="match status" value="1"/>
</dbReference>
<reference evidence="2" key="1">
    <citation type="submission" date="2022-06" db="EMBL/GenBank/DDBJ databases">
        <title>Ornithinimicrobium JY.X270.</title>
        <authorList>
            <person name="Huang Y."/>
        </authorList>
    </citation>
    <scope>NUCLEOTIDE SEQUENCE</scope>
    <source>
        <strain evidence="2">JY.X270</strain>
    </source>
</reference>
<feature type="domain" description="Aminoglycoside phosphotransferase" evidence="1">
    <location>
        <begin position="274"/>
        <end position="352"/>
    </location>
</feature>
<dbReference type="InterPro" id="IPR002575">
    <property type="entry name" value="Aminoglycoside_PTrfase"/>
</dbReference>
<accession>A0ABY4YFQ3</accession>
<organism evidence="2 3">
    <name type="scientific">Ornithinimicrobium cryptoxanthini</name>
    <dbReference type="NCBI Taxonomy" id="2934161"/>
    <lineage>
        <taxon>Bacteria</taxon>
        <taxon>Bacillati</taxon>
        <taxon>Actinomycetota</taxon>
        <taxon>Actinomycetes</taxon>
        <taxon>Micrococcales</taxon>
        <taxon>Ornithinimicrobiaceae</taxon>
        <taxon>Ornithinimicrobium</taxon>
    </lineage>
</organism>
<dbReference type="SUPFAM" id="SSF56112">
    <property type="entry name" value="Protein kinase-like (PK-like)"/>
    <property type="match status" value="1"/>
</dbReference>
<dbReference type="EMBL" id="CP099490">
    <property type="protein sequence ID" value="USQ74982.1"/>
    <property type="molecule type" value="Genomic_DNA"/>
</dbReference>
<protein>
    <submittedName>
        <fullName evidence="2">Aminoglycoside phosphotransferase family protein</fullName>
    </submittedName>
</protein>
<proteinExistence type="predicted"/>
<evidence type="ECO:0000259" key="1">
    <source>
        <dbReference type="Pfam" id="PF01636"/>
    </source>
</evidence>
<gene>
    <name evidence="2" type="ORF">NF557_09970</name>
</gene>
<sequence length="407" mass="43406">MSSAVPLTDRKWTASLTDPDLPVLTDLLTDQVPGPLAAAVAAADGVVTAVAVSQVTWWPGRSATVSWDTVVEGGPLAGRATYVGTTQDPPEGAVVVGDGEERVTIWRVPHDPFLPALPTALQPEVAADVISSLGGTIANPSTRLRAYRPTRRAVIEVTGEGHRVYLKLVKPRRLHSLHQRHLDLTGVLPVPEPLGINEELGLLAMRSMTGATLRAVLEDGTGPLPHPEVVTGLPGTLPALSGAATVHSAVEAVPRMVELLTRLLPMEADRIHRIAEGIGPDDVADRVPAHGDYHEAQLLIEDGRVSGILDVDTLGVARPGDDPGTMLGHLAVWHTMSSQPDRVAAYASALQEIWESRLDPVDLRLRAAARIVGLAAGPFRVQQQGWPIETSRRLALAEHWVESARAL</sequence>
<dbReference type="RefSeq" id="WP_252619094.1">
    <property type="nucleotide sequence ID" value="NZ_CP099490.1"/>
</dbReference>
<keyword evidence="3" id="KW-1185">Reference proteome</keyword>
<dbReference type="Gene3D" id="3.90.1200.10">
    <property type="match status" value="1"/>
</dbReference>